<organism evidence="1 2">
    <name type="scientific">Marilutibacter spongiae</name>
    <dbReference type="NCBI Taxonomy" id="2025720"/>
    <lineage>
        <taxon>Bacteria</taxon>
        <taxon>Pseudomonadati</taxon>
        <taxon>Pseudomonadota</taxon>
        <taxon>Gammaproteobacteria</taxon>
        <taxon>Lysobacterales</taxon>
        <taxon>Lysobacteraceae</taxon>
        <taxon>Marilutibacter</taxon>
    </lineage>
</organism>
<dbReference type="RefSeq" id="WP_182688943.1">
    <property type="nucleotide sequence ID" value="NZ_JACHTF010000052.1"/>
</dbReference>
<comment type="caution">
    <text evidence="1">The sequence shown here is derived from an EMBL/GenBank/DDBJ whole genome shotgun (WGS) entry which is preliminary data.</text>
</comment>
<dbReference type="AlphaFoldDB" id="A0A7W3TQ54"/>
<evidence type="ECO:0000313" key="2">
    <source>
        <dbReference type="Proteomes" id="UP000523196"/>
    </source>
</evidence>
<sequence length="78" mass="8414">MQNRIWTGLLTLLVGVTLGLTALPLRAGEGDTLGIPFVAEIRIDAAGKGAVDDILRRDRRKPVALGNPPIFSCCQKWS</sequence>
<name>A0A7W3TQ54_9GAMM</name>
<dbReference type="Proteomes" id="UP000523196">
    <property type="component" value="Unassembled WGS sequence"/>
</dbReference>
<dbReference type="EMBL" id="JACHTF010000052">
    <property type="protein sequence ID" value="MBB1062199.1"/>
    <property type="molecule type" value="Genomic_DNA"/>
</dbReference>
<accession>A0A7W3TQ54</accession>
<proteinExistence type="predicted"/>
<reference evidence="1 2" key="1">
    <citation type="submission" date="2020-08" db="EMBL/GenBank/DDBJ databases">
        <authorList>
            <person name="Xu S."/>
            <person name="Li A."/>
        </authorList>
    </citation>
    <scope>NUCLEOTIDE SEQUENCE [LARGE SCALE GENOMIC DNA]</scope>
    <source>
        <strain evidence="1 2">119BY6-57</strain>
    </source>
</reference>
<keyword evidence="2" id="KW-1185">Reference proteome</keyword>
<protein>
    <submittedName>
        <fullName evidence="1">Uncharacterized protein</fullName>
    </submittedName>
</protein>
<evidence type="ECO:0000313" key="1">
    <source>
        <dbReference type="EMBL" id="MBB1062199.1"/>
    </source>
</evidence>
<gene>
    <name evidence="1" type="ORF">H4F98_16660</name>
</gene>